<evidence type="ECO:0000256" key="6">
    <source>
        <dbReference type="SAM" id="MobiDB-lite"/>
    </source>
</evidence>
<dbReference type="InterPro" id="IPR018368">
    <property type="entry name" value="ClpA/B_CS1"/>
</dbReference>
<evidence type="ECO:0000256" key="1">
    <source>
        <dbReference type="ARBA" id="ARBA00022737"/>
    </source>
</evidence>
<keyword evidence="4" id="KW-0143">Chaperone</keyword>
<dbReference type="Gene3D" id="4.10.860.10">
    <property type="entry name" value="UVR domain"/>
    <property type="match status" value="1"/>
</dbReference>
<dbReference type="InterPro" id="IPR004176">
    <property type="entry name" value="Clp_R_N"/>
</dbReference>
<dbReference type="PROSITE" id="PS00870">
    <property type="entry name" value="CLPAB_1"/>
    <property type="match status" value="1"/>
</dbReference>
<dbReference type="AlphaFoldDB" id="A0A1G2B838"/>
<evidence type="ECO:0000256" key="3">
    <source>
        <dbReference type="ARBA" id="ARBA00022840"/>
    </source>
</evidence>
<keyword evidence="1 5" id="KW-0677">Repeat</keyword>
<dbReference type="Proteomes" id="UP000176952">
    <property type="component" value="Unassembled WGS sequence"/>
</dbReference>
<feature type="region of interest" description="Disordered" evidence="6">
    <location>
        <begin position="178"/>
        <end position="207"/>
    </location>
</feature>
<reference evidence="8 9" key="1">
    <citation type="journal article" date="2016" name="Nat. Commun.">
        <title>Thousands of microbial genomes shed light on interconnected biogeochemical processes in an aquifer system.</title>
        <authorList>
            <person name="Anantharaman K."/>
            <person name="Brown C.T."/>
            <person name="Hug L.A."/>
            <person name="Sharon I."/>
            <person name="Castelle C.J."/>
            <person name="Probst A.J."/>
            <person name="Thomas B.C."/>
            <person name="Singh A."/>
            <person name="Wilkins M.J."/>
            <person name="Karaoz U."/>
            <person name="Brodie E.L."/>
            <person name="Williams K.H."/>
            <person name="Hubbard S.S."/>
            <person name="Banfield J.F."/>
        </authorList>
    </citation>
    <scope>NUCLEOTIDE SEQUENCE [LARGE SCALE GENOMIC DNA]</scope>
</reference>
<dbReference type="InterPro" id="IPR041546">
    <property type="entry name" value="ClpA/ClpB_AAA_lid"/>
</dbReference>
<dbReference type="PANTHER" id="PTHR11638:SF18">
    <property type="entry name" value="HEAT SHOCK PROTEIN 104"/>
    <property type="match status" value="1"/>
</dbReference>
<dbReference type="InterPro" id="IPR050130">
    <property type="entry name" value="ClpA_ClpB"/>
</dbReference>
<dbReference type="Gene3D" id="1.10.1780.10">
    <property type="entry name" value="Clp, N-terminal domain"/>
    <property type="match status" value="2"/>
</dbReference>
<dbReference type="InterPro" id="IPR019489">
    <property type="entry name" value="Clp_ATPase_C"/>
</dbReference>
<dbReference type="Pfam" id="PF02861">
    <property type="entry name" value="Clp_N"/>
    <property type="match status" value="1"/>
</dbReference>
<dbReference type="GO" id="GO:0034605">
    <property type="term" value="P:cellular response to heat"/>
    <property type="evidence" value="ECO:0007669"/>
    <property type="project" value="TreeGrafter"/>
</dbReference>
<keyword evidence="3" id="KW-0067">ATP-binding</keyword>
<organism evidence="8 9">
    <name type="scientific">Candidatus Kerfeldbacteria bacterium RIFCSPHIGHO2_12_FULL_48_17</name>
    <dbReference type="NCBI Taxonomy" id="1798542"/>
    <lineage>
        <taxon>Bacteria</taxon>
        <taxon>Candidatus Kerfeldiibacteriota</taxon>
    </lineage>
</organism>
<dbReference type="Pfam" id="PF17871">
    <property type="entry name" value="AAA_lid_9"/>
    <property type="match status" value="1"/>
</dbReference>
<dbReference type="Pfam" id="PF00004">
    <property type="entry name" value="AAA"/>
    <property type="match status" value="1"/>
</dbReference>
<dbReference type="FunFam" id="3.40.50.300:FF:000025">
    <property type="entry name" value="ATP-dependent Clp protease subunit"/>
    <property type="match status" value="1"/>
</dbReference>
<dbReference type="STRING" id="1798542.A3F54_00585"/>
<sequence length="885" mass="98002">MQSDILQKFTTHLKNSLAYAVNTAIEYNMKTVTVDFLLLGLLHQRGSIGGEILLKAGLQPQQVKHDIDDKHAKSKTSKRGKNQELVLPEFSDLARKIIEKAALLAAKYQHQYIGTEHLLTSILETDKEKITNYLKKFSIVASDIEQQLQLVLKSASKFPDITANFTDDMPGENMDAVQSGGGMSSIGSATGESRDMGKGHQHGGGGAAANPSALDFFATHLTDAELQKDIDPVIGRSQEIERLIHILSRRTKNNPILIGEPGVGKTAIIEGLAKRILESKVPDALLDKKIYSLDMGLVIAGTIYRGEFEGRFKQIIDEVRSDPDIVLFIDEIHTLVGAGGTGSGALDAANILKPALSKGHIRCIGATTTTEYQKHIESDSALERRFQSILVEEQPEEEVVEVLKGLRKNYEQFHNVDISDEAIDAAVNLSARYIQDKFLPDKAIDLLDEAASRVRISRKSDNITQTIRGLEKQLLSLTGTKTTAVTTENFDEALHLKNKEFALRKRITEFKNLKARAPKRRYGVIKAKDIALIISRMTKIPLQELLASEKKKLLNLEQQLAQKVVGQVEAVNTVASFVRRSRAGLVHPDRPIASFIFMGPTGVGKTELAKVLAEEVFDDPHALLRIDMSEFSEGFNISKLIGAPAGYVGYKDGAKLTDSVRRKPYSVVLFDEIEKAHPDVFNLLLQVLEDGHITDATGRRINFKNTIIIMTSNIGLNKFASGQSLGFGSKDSATAAVDPKEFDQMRESALAELHNTFRPEFLNRIDKVVVFRPLTLEDIVKITRIHVKDVAERLEEKELQLEISPSTIRFIAAQSFKPEQGARAVRRMILELIENPLADMLLEDRFSAGDTVKVKLKNKQLVFTKSESDALIKRSIGSKEPAVAV</sequence>
<dbReference type="GO" id="GO:0016887">
    <property type="term" value="F:ATP hydrolysis activity"/>
    <property type="evidence" value="ECO:0007669"/>
    <property type="project" value="InterPro"/>
</dbReference>
<name>A0A1G2B838_9BACT</name>
<dbReference type="PROSITE" id="PS51903">
    <property type="entry name" value="CLP_R"/>
    <property type="match status" value="1"/>
</dbReference>
<gene>
    <name evidence="8" type="ORF">A3F54_00585</name>
</gene>
<dbReference type="SMART" id="SM00382">
    <property type="entry name" value="AAA"/>
    <property type="match status" value="2"/>
</dbReference>
<dbReference type="GO" id="GO:0005524">
    <property type="term" value="F:ATP binding"/>
    <property type="evidence" value="ECO:0007669"/>
    <property type="project" value="UniProtKB-KW"/>
</dbReference>
<dbReference type="Gene3D" id="1.10.8.60">
    <property type="match status" value="2"/>
</dbReference>
<evidence type="ECO:0000313" key="9">
    <source>
        <dbReference type="Proteomes" id="UP000176952"/>
    </source>
</evidence>
<dbReference type="SUPFAM" id="SSF81923">
    <property type="entry name" value="Double Clp-N motif"/>
    <property type="match status" value="1"/>
</dbReference>
<comment type="caution">
    <text evidence="8">The sequence shown here is derived from an EMBL/GenBank/DDBJ whole genome shotgun (WGS) entry which is preliminary data.</text>
</comment>
<feature type="domain" description="Clp R" evidence="7">
    <location>
        <begin position="6"/>
        <end position="154"/>
    </location>
</feature>
<dbReference type="EMBL" id="MHKD01000014">
    <property type="protein sequence ID" value="OGY84420.1"/>
    <property type="molecule type" value="Genomic_DNA"/>
</dbReference>
<protein>
    <recommendedName>
        <fullName evidence="7">Clp R domain-containing protein</fullName>
    </recommendedName>
</protein>
<dbReference type="InterPro" id="IPR003593">
    <property type="entry name" value="AAA+_ATPase"/>
</dbReference>
<dbReference type="InterPro" id="IPR003959">
    <property type="entry name" value="ATPase_AAA_core"/>
</dbReference>
<dbReference type="InterPro" id="IPR027417">
    <property type="entry name" value="P-loop_NTPase"/>
</dbReference>
<dbReference type="Gene3D" id="3.40.50.300">
    <property type="entry name" value="P-loop containing nucleotide triphosphate hydrolases"/>
    <property type="match status" value="2"/>
</dbReference>
<dbReference type="GO" id="GO:0005737">
    <property type="term" value="C:cytoplasm"/>
    <property type="evidence" value="ECO:0007669"/>
    <property type="project" value="TreeGrafter"/>
</dbReference>
<dbReference type="PANTHER" id="PTHR11638">
    <property type="entry name" value="ATP-DEPENDENT CLP PROTEASE"/>
    <property type="match status" value="1"/>
</dbReference>
<dbReference type="SUPFAM" id="SSF52540">
    <property type="entry name" value="P-loop containing nucleoside triphosphate hydrolases"/>
    <property type="match status" value="2"/>
</dbReference>
<evidence type="ECO:0000259" key="7">
    <source>
        <dbReference type="PROSITE" id="PS51903"/>
    </source>
</evidence>
<dbReference type="CDD" id="cd19499">
    <property type="entry name" value="RecA-like_ClpB_Hsp104-like"/>
    <property type="match status" value="1"/>
</dbReference>
<dbReference type="CDD" id="cd00009">
    <property type="entry name" value="AAA"/>
    <property type="match status" value="1"/>
</dbReference>
<evidence type="ECO:0000256" key="2">
    <source>
        <dbReference type="ARBA" id="ARBA00022741"/>
    </source>
</evidence>
<keyword evidence="2" id="KW-0547">Nucleotide-binding</keyword>
<dbReference type="InterPro" id="IPR036628">
    <property type="entry name" value="Clp_N_dom_sf"/>
</dbReference>
<dbReference type="InterPro" id="IPR001270">
    <property type="entry name" value="ClpA/B"/>
</dbReference>
<dbReference type="SMART" id="SM01086">
    <property type="entry name" value="ClpB_D2-small"/>
    <property type="match status" value="1"/>
</dbReference>
<evidence type="ECO:0000256" key="5">
    <source>
        <dbReference type="PROSITE-ProRule" id="PRU01251"/>
    </source>
</evidence>
<evidence type="ECO:0000256" key="4">
    <source>
        <dbReference type="ARBA" id="ARBA00023186"/>
    </source>
</evidence>
<dbReference type="PRINTS" id="PR00300">
    <property type="entry name" value="CLPPROTEASEA"/>
</dbReference>
<dbReference type="Pfam" id="PF10431">
    <property type="entry name" value="ClpB_D2-small"/>
    <property type="match status" value="1"/>
</dbReference>
<accession>A0A1G2B838</accession>
<proteinExistence type="predicted"/>
<evidence type="ECO:0000313" key="8">
    <source>
        <dbReference type="EMBL" id="OGY84420.1"/>
    </source>
</evidence>
<dbReference type="Pfam" id="PF07724">
    <property type="entry name" value="AAA_2"/>
    <property type="match status" value="1"/>
</dbReference>